<comment type="caution">
    <text evidence="1">The sequence shown here is derived from an EMBL/GenBank/DDBJ whole genome shotgun (WGS) entry which is preliminary data.</text>
</comment>
<protein>
    <submittedName>
        <fullName evidence="1">Cytochrome P450</fullName>
    </submittedName>
</protein>
<dbReference type="AlphaFoldDB" id="A0A5A7PU98"/>
<reference evidence="2" key="1">
    <citation type="journal article" date="2019" name="Curr. Biol.">
        <title>Genome Sequence of Striga asiatica Provides Insight into the Evolution of Plant Parasitism.</title>
        <authorList>
            <person name="Yoshida S."/>
            <person name="Kim S."/>
            <person name="Wafula E.K."/>
            <person name="Tanskanen J."/>
            <person name="Kim Y.M."/>
            <person name="Honaas L."/>
            <person name="Yang Z."/>
            <person name="Spallek T."/>
            <person name="Conn C.E."/>
            <person name="Ichihashi Y."/>
            <person name="Cheong K."/>
            <person name="Cui S."/>
            <person name="Der J.P."/>
            <person name="Gundlach H."/>
            <person name="Jiao Y."/>
            <person name="Hori C."/>
            <person name="Ishida J.K."/>
            <person name="Kasahara H."/>
            <person name="Kiba T."/>
            <person name="Kim M.S."/>
            <person name="Koo N."/>
            <person name="Laohavisit A."/>
            <person name="Lee Y.H."/>
            <person name="Lumba S."/>
            <person name="McCourt P."/>
            <person name="Mortimer J.C."/>
            <person name="Mutuku J.M."/>
            <person name="Nomura T."/>
            <person name="Sasaki-Sekimoto Y."/>
            <person name="Seto Y."/>
            <person name="Wang Y."/>
            <person name="Wakatake T."/>
            <person name="Sakakibara H."/>
            <person name="Demura T."/>
            <person name="Yamaguchi S."/>
            <person name="Yoneyama K."/>
            <person name="Manabe R.I."/>
            <person name="Nelson D.C."/>
            <person name="Schulman A.H."/>
            <person name="Timko M.P."/>
            <person name="dePamphilis C.W."/>
            <person name="Choi D."/>
            <person name="Shirasu K."/>
        </authorList>
    </citation>
    <scope>NUCLEOTIDE SEQUENCE [LARGE SCALE GENOMIC DNA]</scope>
    <source>
        <strain evidence="2">cv. UVA1</strain>
    </source>
</reference>
<name>A0A5A7PU98_STRAF</name>
<keyword evidence="2" id="KW-1185">Reference proteome</keyword>
<organism evidence="1 2">
    <name type="scientific">Striga asiatica</name>
    <name type="common">Asiatic witchweed</name>
    <name type="synonym">Buchnera asiatica</name>
    <dbReference type="NCBI Taxonomy" id="4170"/>
    <lineage>
        <taxon>Eukaryota</taxon>
        <taxon>Viridiplantae</taxon>
        <taxon>Streptophyta</taxon>
        <taxon>Embryophyta</taxon>
        <taxon>Tracheophyta</taxon>
        <taxon>Spermatophyta</taxon>
        <taxon>Magnoliopsida</taxon>
        <taxon>eudicotyledons</taxon>
        <taxon>Gunneridae</taxon>
        <taxon>Pentapetalae</taxon>
        <taxon>asterids</taxon>
        <taxon>lamiids</taxon>
        <taxon>Lamiales</taxon>
        <taxon>Orobanchaceae</taxon>
        <taxon>Buchnereae</taxon>
        <taxon>Striga</taxon>
    </lineage>
</organism>
<proteinExistence type="predicted"/>
<gene>
    <name evidence="1" type="ORF">STAS_12769</name>
</gene>
<dbReference type="Proteomes" id="UP000325081">
    <property type="component" value="Unassembled WGS sequence"/>
</dbReference>
<sequence>MGGVVLDWGGADVGEYAPFDGLKIGSVDGVVGWGVGVVGGEVERVGEADSGHGTVAGDDLMKKYYLKSNINVKLRTQQRELKRRLIAWLKKPLPGMPLKRDAIGTKDIDITFGYCDTTNSDKNTIIESHPPKTGSMNKVYECRSYSAKAVGSHVGGTSCLTLSDRAICDLSSSTVYRPINQPSKARIFVVDASFFQQPLKSNIALNTPEGTFPDKDKSWLQCSDI</sequence>
<accession>A0A5A7PU98</accession>
<dbReference type="EMBL" id="BKCP01005183">
    <property type="protein sequence ID" value="GER36433.1"/>
    <property type="molecule type" value="Genomic_DNA"/>
</dbReference>
<evidence type="ECO:0000313" key="1">
    <source>
        <dbReference type="EMBL" id="GER36433.1"/>
    </source>
</evidence>
<evidence type="ECO:0000313" key="2">
    <source>
        <dbReference type="Proteomes" id="UP000325081"/>
    </source>
</evidence>